<dbReference type="GO" id="GO:0003677">
    <property type="term" value="F:DNA binding"/>
    <property type="evidence" value="ECO:0007669"/>
    <property type="project" value="UniProtKB-UniRule"/>
</dbReference>
<keyword evidence="1" id="KW-0479">Metal-binding</keyword>
<organism evidence="7 8">
    <name type="scientific">Cyprinus carpio</name>
    <name type="common">Common carp</name>
    <dbReference type="NCBI Taxonomy" id="7962"/>
    <lineage>
        <taxon>Eukaryota</taxon>
        <taxon>Metazoa</taxon>
        <taxon>Chordata</taxon>
        <taxon>Craniata</taxon>
        <taxon>Vertebrata</taxon>
        <taxon>Euteleostomi</taxon>
        <taxon>Actinopterygii</taxon>
        <taxon>Neopterygii</taxon>
        <taxon>Teleostei</taxon>
        <taxon>Ostariophysi</taxon>
        <taxon>Cypriniformes</taxon>
        <taxon>Cyprinidae</taxon>
        <taxon>Cyprininae</taxon>
        <taxon>Cyprinus</taxon>
    </lineage>
</organism>
<evidence type="ECO:0000256" key="2">
    <source>
        <dbReference type="ARBA" id="ARBA00022771"/>
    </source>
</evidence>
<dbReference type="GO" id="GO:0008270">
    <property type="term" value="F:zinc ion binding"/>
    <property type="evidence" value="ECO:0007669"/>
    <property type="project" value="UniProtKB-KW"/>
</dbReference>
<dbReference type="PANTHER" id="PTHR46289:SF2">
    <property type="entry name" value="THAP DOMAIN CONTAINING 12"/>
    <property type="match status" value="1"/>
</dbReference>
<keyword evidence="2 5" id="KW-0863">Zinc-finger</keyword>
<dbReference type="SMART" id="SM00692">
    <property type="entry name" value="DM3"/>
    <property type="match status" value="1"/>
</dbReference>
<dbReference type="SUPFAM" id="SSF57716">
    <property type="entry name" value="Glucocorticoid receptor-like (DNA-binding domain)"/>
    <property type="match status" value="1"/>
</dbReference>
<dbReference type="PANTHER" id="PTHR46289">
    <property type="entry name" value="52 KDA REPRESSOR OF THE INHIBITOR OF THE PROTEIN KINASE-LIKE PROTEIN-RELATED"/>
    <property type="match status" value="1"/>
</dbReference>
<evidence type="ECO:0000256" key="4">
    <source>
        <dbReference type="ARBA" id="ARBA00023125"/>
    </source>
</evidence>
<evidence type="ECO:0000313" key="7">
    <source>
        <dbReference type="Ensembl" id="ENSCCRP00020094913.1"/>
    </source>
</evidence>
<dbReference type="AlphaFoldDB" id="A0A8C2JKC5"/>
<sequence length="85" mass="9853">MPDCCAAANCKQSTDQSNVSFFRFPQDPVRCKQWVGKCHRPDLETKTPEDLHSNYRLCSKHFETSMICQQVSLRGFGEHLLFIKM</sequence>
<keyword evidence="3" id="KW-0862">Zinc</keyword>
<evidence type="ECO:0000313" key="8">
    <source>
        <dbReference type="Proteomes" id="UP000694701"/>
    </source>
</evidence>
<accession>A0A8C2JKC5</accession>
<evidence type="ECO:0000256" key="5">
    <source>
        <dbReference type="PROSITE-ProRule" id="PRU00309"/>
    </source>
</evidence>
<dbReference type="SMART" id="SM00980">
    <property type="entry name" value="THAP"/>
    <property type="match status" value="1"/>
</dbReference>
<name>A0A8C2JKC5_CYPCA</name>
<dbReference type="InterPro" id="IPR052958">
    <property type="entry name" value="IFN-induced_PKR_regulator"/>
</dbReference>
<reference evidence="7" key="1">
    <citation type="submission" date="2025-08" db="UniProtKB">
        <authorList>
            <consortium name="Ensembl"/>
        </authorList>
    </citation>
    <scope>IDENTIFICATION</scope>
</reference>
<evidence type="ECO:0000256" key="1">
    <source>
        <dbReference type="ARBA" id="ARBA00022723"/>
    </source>
</evidence>
<dbReference type="InterPro" id="IPR006612">
    <property type="entry name" value="THAP_Znf"/>
</dbReference>
<evidence type="ECO:0000259" key="6">
    <source>
        <dbReference type="PROSITE" id="PS50950"/>
    </source>
</evidence>
<dbReference type="Ensembl" id="ENSCCRT00020103723.1">
    <property type="protein sequence ID" value="ENSCCRP00020094913.1"/>
    <property type="gene ID" value="ENSCCRG00020043489.1"/>
</dbReference>
<protein>
    <recommendedName>
        <fullName evidence="6">THAP-type domain-containing protein</fullName>
    </recommendedName>
</protein>
<proteinExistence type="predicted"/>
<keyword evidence="4 5" id="KW-0238">DNA-binding</keyword>
<evidence type="ECO:0000256" key="3">
    <source>
        <dbReference type="ARBA" id="ARBA00022833"/>
    </source>
</evidence>
<feature type="domain" description="THAP-type" evidence="6">
    <location>
        <begin position="1"/>
        <end position="82"/>
    </location>
</feature>
<dbReference type="Pfam" id="PF05485">
    <property type="entry name" value="THAP"/>
    <property type="match status" value="1"/>
</dbReference>
<dbReference type="PROSITE" id="PS50950">
    <property type="entry name" value="ZF_THAP"/>
    <property type="match status" value="1"/>
</dbReference>
<dbReference type="Proteomes" id="UP000694701">
    <property type="component" value="Unplaced"/>
</dbReference>